<sequence>MAELTAVVHGGGFWRLVPDDVPRRYDALTRELIERVLHGLGRLPE</sequence>
<protein>
    <submittedName>
        <fullName evidence="1">Uncharacterized protein</fullName>
    </submittedName>
</protein>
<evidence type="ECO:0000313" key="1">
    <source>
        <dbReference type="EMBL" id="MBP0460231.1"/>
    </source>
</evidence>
<proteinExistence type="predicted"/>
<evidence type="ECO:0000313" key="2">
    <source>
        <dbReference type="Proteomes" id="UP000670475"/>
    </source>
</evidence>
<dbReference type="RefSeq" id="WP_209342661.1">
    <property type="nucleotide sequence ID" value="NZ_JAGIQL010000105.1"/>
</dbReference>
<dbReference type="AlphaFoldDB" id="A0A940MJ45"/>
<comment type="caution">
    <text evidence="1">The sequence shown here is derived from an EMBL/GenBank/DDBJ whole genome shotgun (WGS) entry which is preliminary data.</text>
</comment>
<accession>A0A940MJ45</accession>
<dbReference type="EMBL" id="JAGIQL010000105">
    <property type="protein sequence ID" value="MBP0460231.1"/>
    <property type="molecule type" value="Genomic_DNA"/>
</dbReference>
<gene>
    <name evidence="1" type="ORF">JFN87_22450</name>
</gene>
<name>A0A940MJ45_9ACTN</name>
<reference evidence="1" key="1">
    <citation type="submission" date="2021-03" db="EMBL/GenBank/DDBJ databases">
        <title>Whole genome sequence of Streptomyces bomunensis MMS17-BM035.</title>
        <authorList>
            <person name="Lee J.H."/>
        </authorList>
    </citation>
    <scope>NUCLEOTIDE SEQUENCE</scope>
    <source>
        <strain evidence="1">MMS17-BM035</strain>
    </source>
</reference>
<organism evidence="1 2">
    <name type="scientific">Streptomyces montanisoli</name>
    <dbReference type="NCBI Taxonomy" id="2798581"/>
    <lineage>
        <taxon>Bacteria</taxon>
        <taxon>Bacillati</taxon>
        <taxon>Actinomycetota</taxon>
        <taxon>Actinomycetes</taxon>
        <taxon>Kitasatosporales</taxon>
        <taxon>Streptomycetaceae</taxon>
        <taxon>Streptomyces</taxon>
    </lineage>
</organism>
<dbReference type="Proteomes" id="UP000670475">
    <property type="component" value="Unassembled WGS sequence"/>
</dbReference>
<keyword evidence="2" id="KW-1185">Reference proteome</keyword>